<dbReference type="EMBL" id="JAWDEY010000004">
    <property type="protein sequence ID" value="KAK6590740.1"/>
    <property type="molecule type" value="Genomic_DNA"/>
</dbReference>
<dbReference type="InterPro" id="IPR050425">
    <property type="entry name" value="NAD(P)_dehydrat-like"/>
</dbReference>
<feature type="domain" description="NAD-dependent epimerase/dehydratase" evidence="3">
    <location>
        <begin position="98"/>
        <end position="328"/>
    </location>
</feature>
<dbReference type="CDD" id="cd05227">
    <property type="entry name" value="AR_SDR_e"/>
    <property type="match status" value="1"/>
</dbReference>
<keyword evidence="1" id="KW-0560">Oxidoreductase</keyword>
<dbReference type="Proteomes" id="UP001311799">
    <property type="component" value="Unassembled WGS sequence"/>
</dbReference>
<dbReference type="PANTHER" id="PTHR10366:SF564">
    <property type="entry name" value="STEROL-4-ALPHA-CARBOXYLATE 3-DEHYDROGENASE, DECARBOXYLATING"/>
    <property type="match status" value="1"/>
</dbReference>
<keyword evidence="5" id="KW-1185">Reference proteome</keyword>
<reference evidence="4 5" key="1">
    <citation type="submission" date="2023-10" db="EMBL/GenBank/DDBJ databases">
        <title>Comparative genomics analysis reveals potential genetic determinants of host preference in Cryptosporidium xiaoi.</title>
        <authorList>
            <person name="Xiao L."/>
            <person name="Li J."/>
        </authorList>
    </citation>
    <scope>NUCLEOTIDE SEQUENCE [LARGE SCALE GENOMIC DNA]</scope>
    <source>
        <strain evidence="4 5">52996</strain>
    </source>
</reference>
<dbReference type="FunFam" id="3.40.50.720:FF:000085">
    <property type="entry name" value="Dihydroflavonol reductase"/>
    <property type="match status" value="1"/>
</dbReference>
<gene>
    <name evidence="4" type="ORF">RS030_132084</name>
</gene>
<evidence type="ECO:0000256" key="2">
    <source>
        <dbReference type="ARBA" id="ARBA00023445"/>
    </source>
</evidence>
<comment type="similarity">
    <text evidence="2">Belongs to the NAD(P)-dependent epimerase/dehydratase family. Dihydroflavonol-4-reductase subfamily.</text>
</comment>
<evidence type="ECO:0000256" key="1">
    <source>
        <dbReference type="ARBA" id="ARBA00023002"/>
    </source>
</evidence>
<dbReference type="Gene3D" id="3.40.50.720">
    <property type="entry name" value="NAD(P)-binding Rossmann-like Domain"/>
    <property type="match status" value="1"/>
</dbReference>
<evidence type="ECO:0000259" key="3">
    <source>
        <dbReference type="Pfam" id="PF01370"/>
    </source>
</evidence>
<evidence type="ECO:0000313" key="4">
    <source>
        <dbReference type="EMBL" id="KAK6590740.1"/>
    </source>
</evidence>
<dbReference type="InterPro" id="IPR001509">
    <property type="entry name" value="Epimerase_deHydtase"/>
</dbReference>
<dbReference type="Pfam" id="PF01370">
    <property type="entry name" value="Epimerase"/>
    <property type="match status" value="1"/>
</dbReference>
<accession>A0AAV9Y2S6</accession>
<dbReference type="AlphaFoldDB" id="A0AAV9Y2S6"/>
<comment type="caution">
    <text evidence="4">The sequence shown here is derived from an EMBL/GenBank/DDBJ whole genome shotgun (WGS) entry which is preliminary data.</text>
</comment>
<name>A0AAV9Y2S6_9CRYT</name>
<dbReference type="SUPFAM" id="SSF51735">
    <property type="entry name" value="NAD(P)-binding Rossmann-fold domains"/>
    <property type="match status" value="1"/>
</dbReference>
<sequence>MNTISHKQSDKDENLYSSVNLGRYKSEESILSSKDNHHLSGRHTNYYDCYNVDHSNGTQIYKDSVNNSNLGTQEYQTNEIYSCMEPILFDKNKNHITVLVTGATGFIAAHIVERLLLRGYKVRATTRTKSSPNSVQLLNLPYASENLMLIEADILDCDSWESIVKGCNIVIHCASPYKMDCNDPYEIINPAILGTKNVISACCMCEDVQTVVVTSSIAAIVGSYIDGKVYSEIDWNNDCDPKLQPYLFSKVEAEKIANRVIDERKPSLNLLVVNPGMVIGPSYRDDINQSVQWIYDMITGKIPLTIDLQTGWVDVRDVAEIHIRLFESENVSGRYICIEGMYTLNEISKIIRTQSPHLNSPTHNLPSFIAKLILPMFTSKNVREFLKSSLGKRILISKGRVHSQFPSYKFLPISESLRDTCTDLMNRFGVKK</sequence>
<organism evidence="4 5">
    <name type="scientific">Cryptosporidium xiaoi</name>
    <dbReference type="NCBI Taxonomy" id="659607"/>
    <lineage>
        <taxon>Eukaryota</taxon>
        <taxon>Sar</taxon>
        <taxon>Alveolata</taxon>
        <taxon>Apicomplexa</taxon>
        <taxon>Conoidasida</taxon>
        <taxon>Coccidia</taxon>
        <taxon>Eucoccidiorida</taxon>
        <taxon>Eimeriorina</taxon>
        <taxon>Cryptosporidiidae</taxon>
        <taxon>Cryptosporidium</taxon>
    </lineage>
</organism>
<proteinExistence type="inferred from homology"/>
<dbReference type="PANTHER" id="PTHR10366">
    <property type="entry name" value="NAD DEPENDENT EPIMERASE/DEHYDRATASE"/>
    <property type="match status" value="1"/>
</dbReference>
<dbReference type="InterPro" id="IPR036291">
    <property type="entry name" value="NAD(P)-bd_dom_sf"/>
</dbReference>
<dbReference type="GO" id="GO:0016616">
    <property type="term" value="F:oxidoreductase activity, acting on the CH-OH group of donors, NAD or NADP as acceptor"/>
    <property type="evidence" value="ECO:0007669"/>
    <property type="project" value="TreeGrafter"/>
</dbReference>
<protein>
    <submittedName>
        <fullName evidence="4">Cinnamyl-alcohol dehydrogenase</fullName>
    </submittedName>
</protein>
<evidence type="ECO:0000313" key="5">
    <source>
        <dbReference type="Proteomes" id="UP001311799"/>
    </source>
</evidence>